<dbReference type="Gene3D" id="3.40.30.10">
    <property type="entry name" value="Glutaredoxin"/>
    <property type="match status" value="1"/>
</dbReference>
<accession>A0A150S451</accession>
<proteinExistence type="predicted"/>
<dbReference type="EMBL" id="JEMB01001455">
    <property type="protein sequence ID" value="KYF87254.1"/>
    <property type="molecule type" value="Genomic_DNA"/>
</dbReference>
<dbReference type="Pfam" id="PF00043">
    <property type="entry name" value="GST_C"/>
    <property type="match status" value="1"/>
</dbReference>
<dbReference type="NCBIfam" id="NF007831">
    <property type="entry name" value="PRK10542.1"/>
    <property type="match status" value="1"/>
</dbReference>
<dbReference type="SFLD" id="SFLDG00358">
    <property type="entry name" value="Main_(cytGST)"/>
    <property type="match status" value="1"/>
</dbReference>
<dbReference type="Proteomes" id="UP000075635">
    <property type="component" value="Unassembled WGS sequence"/>
</dbReference>
<dbReference type="SFLD" id="SFLDG01150">
    <property type="entry name" value="Main.1:_Beta-like"/>
    <property type="match status" value="1"/>
</dbReference>
<dbReference type="InterPro" id="IPR004046">
    <property type="entry name" value="GST_C"/>
</dbReference>
<name>A0A150S451_SORCE</name>
<dbReference type="SUPFAM" id="SSF52833">
    <property type="entry name" value="Thioredoxin-like"/>
    <property type="match status" value="1"/>
</dbReference>
<protein>
    <submittedName>
        <fullName evidence="3">Glutathione S-transferase</fullName>
    </submittedName>
</protein>
<dbReference type="PROSITE" id="PS50405">
    <property type="entry name" value="GST_CTER"/>
    <property type="match status" value="1"/>
</dbReference>
<organism evidence="3 4">
    <name type="scientific">Sorangium cellulosum</name>
    <name type="common">Polyangium cellulosum</name>
    <dbReference type="NCBI Taxonomy" id="56"/>
    <lineage>
        <taxon>Bacteria</taxon>
        <taxon>Pseudomonadati</taxon>
        <taxon>Myxococcota</taxon>
        <taxon>Polyangia</taxon>
        <taxon>Polyangiales</taxon>
        <taxon>Polyangiaceae</taxon>
        <taxon>Sorangium</taxon>
    </lineage>
</organism>
<feature type="domain" description="GST N-terminal" evidence="1">
    <location>
        <begin position="1"/>
        <end position="81"/>
    </location>
</feature>
<dbReference type="CDD" id="cd03057">
    <property type="entry name" value="GST_N_Beta"/>
    <property type="match status" value="1"/>
</dbReference>
<keyword evidence="3" id="KW-0808">Transferase</keyword>
<evidence type="ECO:0000313" key="3">
    <source>
        <dbReference type="EMBL" id="KYF87254.1"/>
    </source>
</evidence>
<dbReference type="PROSITE" id="PS50404">
    <property type="entry name" value="GST_NTER"/>
    <property type="match status" value="1"/>
</dbReference>
<dbReference type="PANTHER" id="PTHR44051">
    <property type="entry name" value="GLUTATHIONE S-TRANSFERASE-RELATED"/>
    <property type="match status" value="1"/>
</dbReference>
<dbReference type="SUPFAM" id="SSF47616">
    <property type="entry name" value="GST C-terminal domain-like"/>
    <property type="match status" value="1"/>
</dbReference>
<dbReference type="InterPro" id="IPR004045">
    <property type="entry name" value="Glutathione_S-Trfase_N"/>
</dbReference>
<dbReference type="PANTHER" id="PTHR44051:SF8">
    <property type="entry name" value="GLUTATHIONE S-TRANSFERASE GSTA"/>
    <property type="match status" value="1"/>
</dbReference>
<comment type="caution">
    <text evidence="3">The sequence shown here is derived from an EMBL/GenBank/DDBJ whole genome shotgun (WGS) entry which is preliminary data.</text>
</comment>
<sequence length="206" mass="22625">MKLYFSPGACSLSPHVVARELGIELTLDKVDLASKKTSSGRDFSAINPKGYIPALELDGGEVLTEGPAIVQYLADQKPEAKLVPPPGTLARYRVQEMLGYINSELHKSYSPLFNPKTSPEQRQASEEYLRKRYGVIEAALAKGPYLFGEQFTVADAYLFTVTNWSNFVKLDLSAFPNLLAYQRRVAARPAVQGAMRAEGLPVEGGK</sequence>
<dbReference type="GO" id="GO:0016740">
    <property type="term" value="F:transferase activity"/>
    <property type="evidence" value="ECO:0007669"/>
    <property type="project" value="UniProtKB-KW"/>
</dbReference>
<reference evidence="3 4" key="1">
    <citation type="submission" date="2014-02" db="EMBL/GenBank/DDBJ databases">
        <title>The small core and large imbalanced accessory genome model reveals a collaborative survival strategy of Sorangium cellulosum strains in nature.</title>
        <authorList>
            <person name="Han K."/>
            <person name="Peng R."/>
            <person name="Blom J."/>
            <person name="Li Y.-Z."/>
        </authorList>
    </citation>
    <scope>NUCLEOTIDE SEQUENCE [LARGE SCALE GENOMIC DNA]</scope>
    <source>
        <strain evidence="3 4">So0011-07</strain>
    </source>
</reference>
<dbReference type="Pfam" id="PF13409">
    <property type="entry name" value="GST_N_2"/>
    <property type="match status" value="1"/>
</dbReference>
<dbReference type="CDD" id="cd03188">
    <property type="entry name" value="GST_C_Beta"/>
    <property type="match status" value="1"/>
</dbReference>
<dbReference type="InterPro" id="IPR040079">
    <property type="entry name" value="Glutathione_S-Trfase"/>
</dbReference>
<dbReference type="AlphaFoldDB" id="A0A150S451"/>
<evidence type="ECO:0000259" key="1">
    <source>
        <dbReference type="PROSITE" id="PS50404"/>
    </source>
</evidence>
<dbReference type="InterPro" id="IPR036249">
    <property type="entry name" value="Thioredoxin-like_sf"/>
</dbReference>
<evidence type="ECO:0000259" key="2">
    <source>
        <dbReference type="PROSITE" id="PS50405"/>
    </source>
</evidence>
<dbReference type="InterPro" id="IPR010987">
    <property type="entry name" value="Glutathione-S-Trfase_C-like"/>
</dbReference>
<dbReference type="InterPro" id="IPR036282">
    <property type="entry name" value="Glutathione-S-Trfase_C_sf"/>
</dbReference>
<gene>
    <name evidence="3" type="ORF">BE17_38115</name>
</gene>
<dbReference type="Gene3D" id="1.20.1050.10">
    <property type="match status" value="1"/>
</dbReference>
<dbReference type="SFLD" id="SFLDS00019">
    <property type="entry name" value="Glutathione_Transferase_(cytos"/>
    <property type="match status" value="1"/>
</dbReference>
<evidence type="ECO:0000313" key="4">
    <source>
        <dbReference type="Proteomes" id="UP000075635"/>
    </source>
</evidence>
<feature type="domain" description="GST C-terminal" evidence="2">
    <location>
        <begin position="87"/>
        <end position="206"/>
    </location>
</feature>